<proteinExistence type="predicted"/>
<evidence type="ECO:0000313" key="1">
    <source>
        <dbReference type="EMBL" id="MPM77510.1"/>
    </source>
</evidence>
<name>A0A645CKK6_9ZZZZ</name>
<dbReference type="AlphaFoldDB" id="A0A645CKK6"/>
<protein>
    <submittedName>
        <fullName evidence="1">Uncharacterized protein</fullName>
    </submittedName>
</protein>
<reference evidence="1" key="1">
    <citation type="submission" date="2019-08" db="EMBL/GenBank/DDBJ databases">
        <authorList>
            <person name="Kucharzyk K."/>
            <person name="Murdoch R.W."/>
            <person name="Higgins S."/>
            <person name="Loffler F."/>
        </authorList>
    </citation>
    <scope>NUCLEOTIDE SEQUENCE</scope>
</reference>
<sequence length="104" mass="11507">MHGLRIVVLPNGRLFLKNDLAGIYFVLEKECGHARLLFAVDDGPVDGSCSPVLGQQRGVQVERAKGRHGPNGLGQHAESYNHLDIRFQAPQLVQKNFVFQVFGL</sequence>
<comment type="caution">
    <text evidence="1">The sequence shown here is derived from an EMBL/GenBank/DDBJ whole genome shotgun (WGS) entry which is preliminary data.</text>
</comment>
<dbReference type="EMBL" id="VSSQ01027989">
    <property type="protein sequence ID" value="MPM77510.1"/>
    <property type="molecule type" value="Genomic_DNA"/>
</dbReference>
<gene>
    <name evidence="1" type="ORF">SDC9_124516</name>
</gene>
<organism evidence="1">
    <name type="scientific">bioreactor metagenome</name>
    <dbReference type="NCBI Taxonomy" id="1076179"/>
    <lineage>
        <taxon>unclassified sequences</taxon>
        <taxon>metagenomes</taxon>
        <taxon>ecological metagenomes</taxon>
    </lineage>
</organism>
<accession>A0A645CKK6</accession>